<dbReference type="InterPro" id="IPR013655">
    <property type="entry name" value="PAS_fold_3"/>
</dbReference>
<keyword evidence="1" id="KW-0472">Membrane</keyword>
<dbReference type="CDD" id="cd00130">
    <property type="entry name" value="PAS"/>
    <property type="match status" value="2"/>
</dbReference>
<sequence>MKIGPKLRTVLILMISCSVLTTSFTVFSFWLKKDIRTDMDQEIKEREQQNATALAGKFDGQFSVLTSLAAFAGSREVLNDQSAAEALSSFAKSGAFVRTAVADRNGDCTLDSGEKSNIAEYDFFKKSLNGKNVVCDSCSFTFYGKKSLLFSVPIYRNRSITGVIMGISDIGSMRSALNSPVYGGAGFRLLIDRNGSVILQSDTPFNNTDENLFSSLLSMNQANRDSIDRIRGIINRSENGTVECRDKTSLRYLYFTPVAGTDWYLAAVFPADAMLLKFRHILLLCGIPVLGTAATFLLLGVYAVILLRRKNSDVKKGIQELKALTANIPGCVQHCKYDSTLTIVYCSVGFLQLTGYTLEEIERQFRGQFIRMIYEPDREGIRRSIDAQLQTGRVIDVQYRLLRKDGSLIWVLDKGQLMAESGTEPELYCLLTDITDQRAVIQELEISNERYQIVLDQSDSMIFEYDILNSTISNSTSSLYMFGSSQTGSRNVIANFPESILKSDIIHPDDLSIFRSMFVSVSSGAHSAEGECRLKDQNGSYLWYSIKITTIFNENGEPVRAIGRISDITCQKEATQKLVQSAQRDGLTGLLNKSATKAYIEQALVGSELCALYIIDIDHFKDINDNLGHMFGDAVLAEIGNKLKKLFRTSDVVGRVGGDEFMVLLKSLNNLSLIVDKATAIHQSLQQTFVNSSKNYSVSGSIGIAVYPKDGMTYADLYKKADAALYEAKRCGRSQFVIFDSSLQMLGDLNDPSGLFDFPIPR</sequence>
<protein>
    <submittedName>
        <fullName evidence="5">Diguanylate cyclase</fullName>
    </submittedName>
</protein>
<dbReference type="Pfam" id="PF08447">
    <property type="entry name" value="PAS_3"/>
    <property type="match status" value="2"/>
</dbReference>
<evidence type="ECO:0000259" key="2">
    <source>
        <dbReference type="PROSITE" id="PS50112"/>
    </source>
</evidence>
<proteinExistence type="predicted"/>
<dbReference type="InterPro" id="IPR000014">
    <property type="entry name" value="PAS"/>
</dbReference>
<keyword evidence="1" id="KW-1133">Transmembrane helix</keyword>
<dbReference type="InterPro" id="IPR035965">
    <property type="entry name" value="PAS-like_dom_sf"/>
</dbReference>
<dbReference type="InterPro" id="IPR029787">
    <property type="entry name" value="Nucleotide_cyclase"/>
</dbReference>
<dbReference type="SMART" id="SM00267">
    <property type="entry name" value="GGDEF"/>
    <property type="match status" value="1"/>
</dbReference>
<dbReference type="Gene3D" id="3.30.450.20">
    <property type="entry name" value="PAS domain"/>
    <property type="match status" value="3"/>
</dbReference>
<organism evidence="5 6">
    <name type="scientific">Caproiciproducens faecalis</name>
    <dbReference type="NCBI Taxonomy" id="2820301"/>
    <lineage>
        <taxon>Bacteria</taxon>
        <taxon>Bacillati</taxon>
        <taxon>Bacillota</taxon>
        <taxon>Clostridia</taxon>
        <taxon>Eubacteriales</taxon>
        <taxon>Acutalibacteraceae</taxon>
        <taxon>Caproiciproducens</taxon>
    </lineage>
</organism>
<dbReference type="SMART" id="SM00086">
    <property type="entry name" value="PAC"/>
    <property type="match status" value="2"/>
</dbReference>
<dbReference type="PROSITE" id="PS50112">
    <property type="entry name" value="PAS"/>
    <property type="match status" value="1"/>
</dbReference>
<dbReference type="PANTHER" id="PTHR44757:SF2">
    <property type="entry name" value="BIOFILM ARCHITECTURE MAINTENANCE PROTEIN MBAA"/>
    <property type="match status" value="1"/>
</dbReference>
<feature type="domain" description="GGDEF" evidence="4">
    <location>
        <begin position="608"/>
        <end position="741"/>
    </location>
</feature>
<feature type="transmembrane region" description="Helical" evidence="1">
    <location>
        <begin position="281"/>
        <end position="307"/>
    </location>
</feature>
<dbReference type="NCBIfam" id="TIGR00229">
    <property type="entry name" value="sensory_box"/>
    <property type="match status" value="2"/>
</dbReference>
<dbReference type="InterPro" id="IPR000160">
    <property type="entry name" value="GGDEF_dom"/>
</dbReference>
<feature type="domain" description="PAC" evidence="3">
    <location>
        <begin position="528"/>
        <end position="580"/>
    </location>
</feature>
<dbReference type="Pfam" id="PF00990">
    <property type="entry name" value="GGDEF"/>
    <property type="match status" value="1"/>
</dbReference>
<dbReference type="CDD" id="cd01949">
    <property type="entry name" value="GGDEF"/>
    <property type="match status" value="1"/>
</dbReference>
<feature type="domain" description="PAS" evidence="2">
    <location>
        <begin position="338"/>
        <end position="392"/>
    </location>
</feature>
<dbReference type="InterPro" id="IPR001610">
    <property type="entry name" value="PAC"/>
</dbReference>
<dbReference type="CDD" id="cd12912">
    <property type="entry name" value="PDC2_MCP_like"/>
    <property type="match status" value="1"/>
</dbReference>
<accession>A0ABS7DRP3</accession>
<dbReference type="EMBL" id="JAGFNZ010000006">
    <property type="protein sequence ID" value="MBW7573809.1"/>
    <property type="molecule type" value="Genomic_DNA"/>
</dbReference>
<evidence type="ECO:0000256" key="1">
    <source>
        <dbReference type="SAM" id="Phobius"/>
    </source>
</evidence>
<dbReference type="PROSITE" id="PS50887">
    <property type="entry name" value="GGDEF"/>
    <property type="match status" value="1"/>
</dbReference>
<dbReference type="InterPro" id="IPR052155">
    <property type="entry name" value="Biofilm_reg_signaling"/>
</dbReference>
<name>A0ABS7DRP3_9FIRM</name>
<comment type="caution">
    <text evidence="5">The sequence shown here is derived from an EMBL/GenBank/DDBJ whole genome shotgun (WGS) entry which is preliminary data.</text>
</comment>
<dbReference type="RefSeq" id="WP_219966220.1">
    <property type="nucleotide sequence ID" value="NZ_JAGFNZ010000006.1"/>
</dbReference>
<dbReference type="PROSITE" id="PS50113">
    <property type="entry name" value="PAC"/>
    <property type="match status" value="2"/>
</dbReference>
<evidence type="ECO:0000259" key="4">
    <source>
        <dbReference type="PROSITE" id="PS50887"/>
    </source>
</evidence>
<gene>
    <name evidence="5" type="ORF">J5W02_13415</name>
</gene>
<feature type="transmembrane region" description="Helical" evidence="1">
    <location>
        <begin position="12"/>
        <end position="31"/>
    </location>
</feature>
<evidence type="ECO:0000313" key="6">
    <source>
        <dbReference type="Proteomes" id="UP000719942"/>
    </source>
</evidence>
<dbReference type="InterPro" id="IPR043128">
    <property type="entry name" value="Rev_trsase/Diguanyl_cyclase"/>
</dbReference>
<dbReference type="Gene3D" id="3.30.70.270">
    <property type="match status" value="1"/>
</dbReference>
<dbReference type="PANTHER" id="PTHR44757">
    <property type="entry name" value="DIGUANYLATE CYCLASE DGCP"/>
    <property type="match status" value="1"/>
</dbReference>
<dbReference type="SUPFAM" id="SSF55073">
    <property type="entry name" value="Nucleotide cyclase"/>
    <property type="match status" value="1"/>
</dbReference>
<evidence type="ECO:0000313" key="5">
    <source>
        <dbReference type="EMBL" id="MBW7573809.1"/>
    </source>
</evidence>
<dbReference type="Proteomes" id="UP000719942">
    <property type="component" value="Unassembled WGS sequence"/>
</dbReference>
<evidence type="ECO:0000259" key="3">
    <source>
        <dbReference type="PROSITE" id="PS50113"/>
    </source>
</evidence>
<dbReference type="NCBIfam" id="TIGR00254">
    <property type="entry name" value="GGDEF"/>
    <property type="match status" value="1"/>
</dbReference>
<dbReference type="SUPFAM" id="SSF55785">
    <property type="entry name" value="PYP-like sensor domain (PAS domain)"/>
    <property type="match status" value="2"/>
</dbReference>
<feature type="domain" description="PAC" evidence="3">
    <location>
        <begin position="395"/>
        <end position="446"/>
    </location>
</feature>
<dbReference type="InterPro" id="IPR000700">
    <property type="entry name" value="PAS-assoc_C"/>
</dbReference>
<reference evidence="5 6" key="1">
    <citation type="submission" date="2021-03" db="EMBL/GenBank/DDBJ databases">
        <title>Caproiciproducens sp. nov. isolated from feces of cow.</title>
        <authorList>
            <person name="Choi J.-Y."/>
        </authorList>
    </citation>
    <scope>NUCLEOTIDE SEQUENCE [LARGE SCALE GENOMIC DNA]</scope>
    <source>
        <strain evidence="5 6">AGMB10547</strain>
    </source>
</reference>
<keyword evidence="1" id="KW-0812">Transmembrane</keyword>
<keyword evidence="6" id="KW-1185">Reference proteome</keyword>